<dbReference type="InterPro" id="IPR036188">
    <property type="entry name" value="FAD/NAD-bd_sf"/>
</dbReference>
<dbReference type="Pfam" id="PF01494">
    <property type="entry name" value="FAD_binding_3"/>
    <property type="match status" value="1"/>
</dbReference>
<proteinExistence type="predicted"/>
<organism evidence="2 3">
    <name type="scientific">Rhizobium binae</name>
    <dbReference type="NCBI Taxonomy" id="1138190"/>
    <lineage>
        <taxon>Bacteria</taxon>
        <taxon>Pseudomonadati</taxon>
        <taxon>Pseudomonadota</taxon>
        <taxon>Alphaproteobacteria</taxon>
        <taxon>Hyphomicrobiales</taxon>
        <taxon>Rhizobiaceae</taxon>
        <taxon>Rhizobium/Agrobacterium group</taxon>
        <taxon>Rhizobium</taxon>
    </lineage>
</organism>
<evidence type="ECO:0000313" key="2">
    <source>
        <dbReference type="EMBL" id="MET3758575.1"/>
    </source>
</evidence>
<accession>A0ABV2MQ39</accession>
<evidence type="ECO:0000313" key="3">
    <source>
        <dbReference type="Proteomes" id="UP001549077"/>
    </source>
</evidence>
<keyword evidence="3" id="KW-1185">Reference proteome</keyword>
<dbReference type="InterPro" id="IPR002938">
    <property type="entry name" value="FAD-bd"/>
</dbReference>
<sequence>MLIERASSLRSGGYIIDFWGPGYEVASMMGILPRLHALGYEVEQVRFVGSDGRQRGGFPTDTIRRTLEGRFVSLRRSDLAATIYRALDGKVETIFDDSIAMIDDGPAGVHVSFDHHDDRMFDIVVGADGLHSRVRELQFGSERQFEAYLGYKAAVFELQGYPFRDELAYVSHAEPGRQVSRFSMRDGWTLFLFVYRDPDATDIAPAHEGRKAALRNAFSETGWECPQILKRMDDAAEIYFDRVSQIQMPSWTKDRTVLVGDAAACVSLLAGEGSGLAMSEAYVLAGELARAQNHPLAGLARYETRMKPYLLDKQRAAQRFASSFVPQTALGITLRNLISSLFTFPFVGNLLLGRQLRSKFDLPHYDRGQLQNGRADQPPGSLR</sequence>
<gene>
    <name evidence="2" type="ORF">ABID08_005957</name>
</gene>
<dbReference type="EMBL" id="JBEPMY010000031">
    <property type="protein sequence ID" value="MET3758575.1"/>
    <property type="molecule type" value="Genomic_DNA"/>
</dbReference>
<dbReference type="Gene3D" id="3.50.50.60">
    <property type="entry name" value="FAD/NAD(P)-binding domain"/>
    <property type="match status" value="1"/>
</dbReference>
<feature type="domain" description="FAD-binding" evidence="1">
    <location>
        <begin position="124"/>
        <end position="306"/>
    </location>
</feature>
<protein>
    <submittedName>
        <fullName evidence="2">2-polyprenyl-6-methoxyphenol hydroxylase-like FAD-dependent oxidoreductase</fullName>
    </submittedName>
</protein>
<dbReference type="InterPro" id="IPR051704">
    <property type="entry name" value="FAD_aromatic-hydroxylase"/>
</dbReference>
<evidence type="ECO:0000259" key="1">
    <source>
        <dbReference type="Pfam" id="PF01494"/>
    </source>
</evidence>
<reference evidence="2 3" key="1">
    <citation type="submission" date="2024-06" db="EMBL/GenBank/DDBJ databases">
        <title>Genomic Encyclopedia of Type Strains, Phase IV (KMG-IV): sequencing the most valuable type-strain genomes for metagenomic binning, comparative biology and taxonomic classification.</title>
        <authorList>
            <person name="Goeker M."/>
        </authorList>
    </citation>
    <scope>NUCLEOTIDE SEQUENCE [LARGE SCALE GENOMIC DNA]</scope>
    <source>
        <strain evidence="2 3">DSM 29288</strain>
    </source>
</reference>
<dbReference type="Gene3D" id="3.30.9.10">
    <property type="entry name" value="D-Amino Acid Oxidase, subunit A, domain 2"/>
    <property type="match status" value="1"/>
</dbReference>
<dbReference type="PANTHER" id="PTHR46865">
    <property type="entry name" value="OXIDOREDUCTASE-RELATED"/>
    <property type="match status" value="1"/>
</dbReference>
<dbReference type="SUPFAM" id="SSF51905">
    <property type="entry name" value="FAD/NAD(P)-binding domain"/>
    <property type="match status" value="1"/>
</dbReference>
<dbReference type="PANTHER" id="PTHR46865:SF8">
    <property type="entry name" value="POSSIBLE OXIDOREDUCTASE"/>
    <property type="match status" value="1"/>
</dbReference>
<dbReference type="Proteomes" id="UP001549077">
    <property type="component" value="Unassembled WGS sequence"/>
</dbReference>
<comment type="caution">
    <text evidence="2">The sequence shown here is derived from an EMBL/GenBank/DDBJ whole genome shotgun (WGS) entry which is preliminary data.</text>
</comment>
<name>A0ABV2MQ39_9HYPH</name>
<dbReference type="NCBIfam" id="NF005761">
    <property type="entry name" value="PRK07588.1"/>
    <property type="match status" value="1"/>
</dbReference>